<sequence length="569" mass="65333">MYCLVVTDDYSRFTWVFFLATKDGTSGILKSFITRIENLVCQKVKVIRCDNRTEFKNREMNQFCEMEGIFRQFSVARTPQQNGVVERCRVTIINTIDHLGKFDGKANEGFFVGYSLNSKAFRVFNSRTRIVDENLHTRFSESTHNVACSGPDWLFDIDALTRTMNYEPIVAGIQSNGFAATKASDNADQARKKIEHIKDYILLPLWTVDLPFSQDQNSSHDDGSKPSSDDANKVDEDLRKESECKDQKKEDNVNIINNVNTVSSTVNAAGTNGVNAVSGIIISELPFDPNMPALEDVSIFDFSSNDEDDDHHLDQVIRDLHSATQTRKMSNILEEHGFVSTIQQRTTHKDLQNCLFAYLLSREEPKKIYQIKKAIGSKWVFRNKKDEMRIVIRNKARLVAQGYTQEEGIDYDKVFSLVARIEAIRLFLAYASFKDFVVYQMDVKSAILYEKIKEEVYVCQPLGFEDPDFPDRVYKVEKALYGLHQAPRAWYETLSTYLLDNGFQRGKIKKTLFIKRHKGDILLVQVYVDDIIFGSTKKELYIAIEKLMHENFQMSSMGELAFFLGLQVK</sequence>
<protein>
    <recommendedName>
        <fullName evidence="4">Integrase catalytic domain-containing protein</fullName>
    </recommendedName>
</protein>
<dbReference type="GO" id="GO:0015074">
    <property type="term" value="P:DNA integration"/>
    <property type="evidence" value="ECO:0007669"/>
    <property type="project" value="InterPro"/>
</dbReference>
<reference evidence="5" key="1">
    <citation type="journal article" date="2019" name="Sci. Rep.">
        <title>Draft genome of Tanacetum cinerariifolium, the natural source of mosquito coil.</title>
        <authorList>
            <person name="Yamashiro T."/>
            <person name="Shiraishi A."/>
            <person name="Satake H."/>
            <person name="Nakayama K."/>
        </authorList>
    </citation>
    <scope>NUCLEOTIDE SEQUENCE</scope>
</reference>
<comment type="caution">
    <text evidence="5">The sequence shown here is derived from an EMBL/GenBank/DDBJ whole genome shotgun (WGS) entry which is preliminary data.</text>
</comment>
<evidence type="ECO:0000259" key="4">
    <source>
        <dbReference type="PROSITE" id="PS50994"/>
    </source>
</evidence>
<dbReference type="InterPro" id="IPR012337">
    <property type="entry name" value="RNaseH-like_sf"/>
</dbReference>
<dbReference type="PROSITE" id="PS50994">
    <property type="entry name" value="INTEGRASE"/>
    <property type="match status" value="1"/>
</dbReference>
<gene>
    <name evidence="5" type="ORF">Tci_032264</name>
</gene>
<name>A0A6L2LER9_TANCI</name>
<dbReference type="EMBL" id="BKCJ010004312">
    <property type="protein sequence ID" value="GEU60286.1"/>
    <property type="molecule type" value="Genomic_DNA"/>
</dbReference>
<feature type="domain" description="Integrase catalytic" evidence="4">
    <location>
        <begin position="1"/>
        <end position="159"/>
    </location>
</feature>
<dbReference type="SUPFAM" id="SSF53098">
    <property type="entry name" value="Ribonuclease H-like"/>
    <property type="match status" value="1"/>
</dbReference>
<dbReference type="GO" id="GO:0046872">
    <property type="term" value="F:metal ion binding"/>
    <property type="evidence" value="ECO:0007669"/>
    <property type="project" value="UniProtKB-KW"/>
</dbReference>
<dbReference type="GO" id="GO:0016787">
    <property type="term" value="F:hydrolase activity"/>
    <property type="evidence" value="ECO:0007669"/>
    <property type="project" value="UniProtKB-KW"/>
</dbReference>
<dbReference type="InterPro" id="IPR057670">
    <property type="entry name" value="SH3_retrovirus"/>
</dbReference>
<dbReference type="PANTHER" id="PTHR42648">
    <property type="entry name" value="TRANSPOSASE, PUTATIVE-RELATED"/>
    <property type="match status" value="1"/>
</dbReference>
<dbReference type="GO" id="GO:0003676">
    <property type="term" value="F:nucleic acid binding"/>
    <property type="evidence" value="ECO:0007669"/>
    <property type="project" value="InterPro"/>
</dbReference>
<proteinExistence type="predicted"/>
<dbReference type="InterPro" id="IPR039537">
    <property type="entry name" value="Retrotran_Ty1/copia-like"/>
</dbReference>
<feature type="region of interest" description="Disordered" evidence="3">
    <location>
        <begin position="214"/>
        <end position="246"/>
    </location>
</feature>
<dbReference type="Pfam" id="PF07727">
    <property type="entry name" value="RVT_2"/>
    <property type="match status" value="1"/>
</dbReference>
<dbReference type="Pfam" id="PF00665">
    <property type="entry name" value="rve"/>
    <property type="match status" value="1"/>
</dbReference>
<accession>A0A6L2LER9</accession>
<dbReference type="InterPro" id="IPR013103">
    <property type="entry name" value="RVT_2"/>
</dbReference>
<evidence type="ECO:0000256" key="1">
    <source>
        <dbReference type="ARBA" id="ARBA00022723"/>
    </source>
</evidence>
<dbReference type="SUPFAM" id="SSF56672">
    <property type="entry name" value="DNA/RNA polymerases"/>
    <property type="match status" value="1"/>
</dbReference>
<dbReference type="Gene3D" id="3.30.420.10">
    <property type="entry name" value="Ribonuclease H-like superfamily/Ribonuclease H"/>
    <property type="match status" value="1"/>
</dbReference>
<dbReference type="AlphaFoldDB" id="A0A6L2LER9"/>
<evidence type="ECO:0000313" key="5">
    <source>
        <dbReference type="EMBL" id="GEU60286.1"/>
    </source>
</evidence>
<dbReference type="InterPro" id="IPR043502">
    <property type="entry name" value="DNA/RNA_pol_sf"/>
</dbReference>
<dbReference type="InterPro" id="IPR036397">
    <property type="entry name" value="RNaseH_sf"/>
</dbReference>
<feature type="compositionally biased region" description="Basic and acidic residues" evidence="3">
    <location>
        <begin position="218"/>
        <end position="246"/>
    </location>
</feature>
<dbReference type="Pfam" id="PF25597">
    <property type="entry name" value="SH3_retrovirus"/>
    <property type="match status" value="1"/>
</dbReference>
<keyword evidence="2" id="KW-0378">Hydrolase</keyword>
<keyword evidence="1" id="KW-0479">Metal-binding</keyword>
<evidence type="ECO:0000256" key="2">
    <source>
        <dbReference type="ARBA" id="ARBA00022801"/>
    </source>
</evidence>
<evidence type="ECO:0000256" key="3">
    <source>
        <dbReference type="SAM" id="MobiDB-lite"/>
    </source>
</evidence>
<organism evidence="5">
    <name type="scientific">Tanacetum cinerariifolium</name>
    <name type="common">Dalmatian daisy</name>
    <name type="synonym">Chrysanthemum cinerariifolium</name>
    <dbReference type="NCBI Taxonomy" id="118510"/>
    <lineage>
        <taxon>Eukaryota</taxon>
        <taxon>Viridiplantae</taxon>
        <taxon>Streptophyta</taxon>
        <taxon>Embryophyta</taxon>
        <taxon>Tracheophyta</taxon>
        <taxon>Spermatophyta</taxon>
        <taxon>Magnoliopsida</taxon>
        <taxon>eudicotyledons</taxon>
        <taxon>Gunneridae</taxon>
        <taxon>Pentapetalae</taxon>
        <taxon>asterids</taxon>
        <taxon>campanulids</taxon>
        <taxon>Asterales</taxon>
        <taxon>Asteraceae</taxon>
        <taxon>Asteroideae</taxon>
        <taxon>Anthemideae</taxon>
        <taxon>Anthemidinae</taxon>
        <taxon>Tanacetum</taxon>
    </lineage>
</organism>
<dbReference type="PANTHER" id="PTHR42648:SF32">
    <property type="entry name" value="RIBONUCLEASE H-LIKE DOMAIN, GAG-PRE-INTEGRASE DOMAIN PROTEIN-RELATED"/>
    <property type="match status" value="1"/>
</dbReference>
<dbReference type="InterPro" id="IPR001584">
    <property type="entry name" value="Integrase_cat-core"/>
</dbReference>